<comment type="subcellular location">
    <subcellularLocation>
        <location evidence="1">Membrane</location>
        <topology evidence="1">Multi-pass membrane protein</topology>
    </subcellularLocation>
</comment>
<dbReference type="InterPro" id="IPR052730">
    <property type="entry name" value="Sugar_ABC_transporter"/>
</dbReference>
<evidence type="ECO:0000313" key="9">
    <source>
        <dbReference type="Proteomes" id="UP000074108"/>
    </source>
</evidence>
<dbReference type="InterPro" id="IPR035906">
    <property type="entry name" value="MetI-like_sf"/>
</dbReference>
<dbReference type="Proteomes" id="UP000074108">
    <property type="component" value="Unassembled WGS sequence"/>
</dbReference>
<sequence>MKWWKNHKTILLLTPAAVILFSLTGYSLWMAINQSISYQGETSLFYYKEVVSDEAFWSSLLYSFRIAFFSSAVSLLIGLWLTRTFYTYVKQGVGKLFVWLPMLFPHFVGAYLTLLFLGQSGILSHIGFELGFITEREQFPILVRDEAGVGIFLTYLWKEIPFVVLMLLPVYDTLNRQVTEEVRMLGGSHFQAFKVAEWPWLVPTLLETGLILFMFIFAAFEVPFLLGVTYPKMFSILAYDWFYSGNWENRGYAFASLSLISGIILLITLFLFWVIQKKRWLLAHGKRAGGGP</sequence>
<dbReference type="RefSeq" id="WP_059351690.1">
    <property type="nucleotide sequence ID" value="NZ_LDYG01000046.1"/>
</dbReference>
<feature type="transmembrane region" description="Helical" evidence="6">
    <location>
        <begin position="251"/>
        <end position="275"/>
    </location>
</feature>
<evidence type="ECO:0000256" key="5">
    <source>
        <dbReference type="ARBA" id="ARBA00023136"/>
    </source>
</evidence>
<feature type="transmembrane region" description="Helical" evidence="6">
    <location>
        <begin position="63"/>
        <end position="82"/>
    </location>
</feature>
<dbReference type="PANTHER" id="PTHR43759">
    <property type="entry name" value="TREHALOSE TRANSPORT SYSTEM PERMEASE PROTEIN SUGA"/>
    <property type="match status" value="1"/>
</dbReference>
<dbReference type="STRING" id="1150625.Q75_13765"/>
<feature type="transmembrane region" description="Helical" evidence="6">
    <location>
        <begin position="103"/>
        <end position="127"/>
    </location>
</feature>
<dbReference type="Gene3D" id="1.10.3720.10">
    <property type="entry name" value="MetI-like"/>
    <property type="match status" value="1"/>
</dbReference>
<proteinExistence type="predicted"/>
<dbReference type="OrthoDB" id="9785836at2"/>
<dbReference type="PATRIC" id="fig|1150625.3.peg.2888"/>
<dbReference type="EMBL" id="LDYG01000046">
    <property type="protein sequence ID" value="KUP04897.1"/>
    <property type="molecule type" value="Genomic_DNA"/>
</dbReference>
<evidence type="ECO:0000313" key="8">
    <source>
        <dbReference type="EMBL" id="KUP04897.1"/>
    </source>
</evidence>
<evidence type="ECO:0000256" key="3">
    <source>
        <dbReference type="ARBA" id="ARBA00022692"/>
    </source>
</evidence>
<feature type="transmembrane region" description="Helical" evidence="6">
    <location>
        <begin position="210"/>
        <end position="231"/>
    </location>
</feature>
<evidence type="ECO:0000256" key="4">
    <source>
        <dbReference type="ARBA" id="ARBA00022989"/>
    </source>
</evidence>
<dbReference type="AlphaFoldDB" id="A0A147K5J2"/>
<comment type="caution">
    <text evidence="8">The sequence shown here is derived from an EMBL/GenBank/DDBJ whole genome shotgun (WGS) entry which is preliminary data.</text>
</comment>
<evidence type="ECO:0000256" key="1">
    <source>
        <dbReference type="ARBA" id="ARBA00004141"/>
    </source>
</evidence>
<gene>
    <name evidence="8" type="ORF">Q75_13765</name>
</gene>
<dbReference type="CDD" id="cd06261">
    <property type="entry name" value="TM_PBP2"/>
    <property type="match status" value="1"/>
</dbReference>
<dbReference type="PROSITE" id="PS50928">
    <property type="entry name" value="ABC_TM1"/>
    <property type="match status" value="1"/>
</dbReference>
<dbReference type="GO" id="GO:0016020">
    <property type="term" value="C:membrane"/>
    <property type="evidence" value="ECO:0007669"/>
    <property type="project" value="UniProtKB-SubCell"/>
</dbReference>
<keyword evidence="5 6" id="KW-0472">Membrane</keyword>
<keyword evidence="4 6" id="KW-1133">Transmembrane helix</keyword>
<reference evidence="8 9" key="1">
    <citation type="journal article" date="2016" name="Front. Microbiol.">
        <title>Microevolution Analysis of Bacillus coahuilensis Unveils Differences in Phosphorus Acquisition Strategies and Their Regulation.</title>
        <authorList>
            <person name="Gomez-Lunar Z."/>
            <person name="Hernandez-Gonzalez I."/>
            <person name="Rodriguez-Torres M.D."/>
            <person name="Souza V."/>
            <person name="Olmedo-Alvarez G."/>
        </authorList>
    </citation>
    <scope>NUCLEOTIDE SEQUENCE [LARGE SCALE GENOMIC DNA]</scope>
    <source>
        <strain evidence="9">p1.1.43</strain>
    </source>
</reference>
<name>A0A147K5J2_9BACI</name>
<evidence type="ECO:0000256" key="6">
    <source>
        <dbReference type="SAM" id="Phobius"/>
    </source>
</evidence>
<evidence type="ECO:0000259" key="7">
    <source>
        <dbReference type="PROSITE" id="PS50928"/>
    </source>
</evidence>
<evidence type="ECO:0000256" key="2">
    <source>
        <dbReference type="ARBA" id="ARBA00022448"/>
    </source>
</evidence>
<dbReference type="PANTHER" id="PTHR43759:SF1">
    <property type="entry name" value="GLUCOSE IMPORT SYSTEM PERMEASE PROTEIN GLCT"/>
    <property type="match status" value="1"/>
</dbReference>
<keyword evidence="2" id="KW-0813">Transport</keyword>
<feature type="transmembrane region" description="Helical" evidence="6">
    <location>
        <begin position="147"/>
        <end position="168"/>
    </location>
</feature>
<dbReference type="InterPro" id="IPR000515">
    <property type="entry name" value="MetI-like"/>
</dbReference>
<keyword evidence="3 6" id="KW-0812">Transmembrane</keyword>
<accession>A0A147K5J2</accession>
<organism evidence="8 9">
    <name type="scientific">Bacillus coahuilensis p1.1.43</name>
    <dbReference type="NCBI Taxonomy" id="1150625"/>
    <lineage>
        <taxon>Bacteria</taxon>
        <taxon>Bacillati</taxon>
        <taxon>Bacillota</taxon>
        <taxon>Bacilli</taxon>
        <taxon>Bacillales</taxon>
        <taxon>Bacillaceae</taxon>
        <taxon>Bacillus</taxon>
    </lineage>
</organism>
<dbReference type="GO" id="GO:0055085">
    <property type="term" value="P:transmembrane transport"/>
    <property type="evidence" value="ECO:0007669"/>
    <property type="project" value="InterPro"/>
</dbReference>
<keyword evidence="9" id="KW-1185">Reference proteome</keyword>
<protein>
    <recommendedName>
        <fullName evidence="7">ABC transmembrane type-1 domain-containing protein</fullName>
    </recommendedName>
</protein>
<dbReference type="SUPFAM" id="SSF161098">
    <property type="entry name" value="MetI-like"/>
    <property type="match status" value="1"/>
</dbReference>
<feature type="domain" description="ABC transmembrane type-1" evidence="7">
    <location>
        <begin position="56"/>
        <end position="275"/>
    </location>
</feature>